<dbReference type="EMBL" id="JACNJH010000218">
    <property type="protein sequence ID" value="MBC8362764.1"/>
    <property type="molecule type" value="Genomic_DNA"/>
</dbReference>
<feature type="region of interest" description="Disordered" evidence="2">
    <location>
        <begin position="104"/>
        <end position="134"/>
    </location>
</feature>
<gene>
    <name evidence="3" type="ORF">H8E23_15375</name>
</gene>
<evidence type="ECO:0000313" key="4">
    <source>
        <dbReference type="Proteomes" id="UP000603434"/>
    </source>
</evidence>
<name>A0A8J6NWI3_9BACT</name>
<evidence type="ECO:0008006" key="5">
    <source>
        <dbReference type="Google" id="ProtNLM"/>
    </source>
</evidence>
<dbReference type="AlphaFoldDB" id="A0A8J6NWI3"/>
<organism evidence="3 4">
    <name type="scientific">Candidatus Desulfatibia profunda</name>
    <dbReference type="NCBI Taxonomy" id="2841695"/>
    <lineage>
        <taxon>Bacteria</taxon>
        <taxon>Pseudomonadati</taxon>
        <taxon>Thermodesulfobacteriota</taxon>
        <taxon>Desulfobacteria</taxon>
        <taxon>Desulfobacterales</taxon>
        <taxon>Desulfobacterales incertae sedis</taxon>
        <taxon>Candidatus Desulfatibia</taxon>
    </lineage>
</organism>
<dbReference type="SUPFAM" id="SSF48452">
    <property type="entry name" value="TPR-like"/>
    <property type="match status" value="1"/>
</dbReference>
<dbReference type="Proteomes" id="UP000603434">
    <property type="component" value="Unassembled WGS sequence"/>
</dbReference>
<protein>
    <recommendedName>
        <fullName evidence="5">Tetratricopeptide repeat protein</fullName>
    </recommendedName>
</protein>
<feature type="repeat" description="TPR" evidence="1">
    <location>
        <begin position="40"/>
        <end position="73"/>
    </location>
</feature>
<keyword evidence="1" id="KW-0802">TPR repeat</keyword>
<reference evidence="3 4" key="1">
    <citation type="submission" date="2020-08" db="EMBL/GenBank/DDBJ databases">
        <title>Bridging the membrane lipid divide: bacteria of the FCB group superphylum have the potential to synthesize archaeal ether lipids.</title>
        <authorList>
            <person name="Villanueva L."/>
            <person name="Von Meijenfeldt F.A.B."/>
            <person name="Westbye A.B."/>
            <person name="Yadav S."/>
            <person name="Hopmans E.C."/>
            <person name="Dutilh B.E."/>
            <person name="Sinninghe Damste J.S."/>
        </authorList>
    </citation>
    <scope>NUCLEOTIDE SEQUENCE [LARGE SCALE GENOMIC DNA]</scope>
    <source>
        <strain evidence="3">NIOZ-UU30</strain>
    </source>
</reference>
<evidence type="ECO:0000313" key="3">
    <source>
        <dbReference type="EMBL" id="MBC8362764.1"/>
    </source>
</evidence>
<sequence>MKRNVFCIIAIAFLVTTVLFLLKDTSAQGPANCPPDKELCAKMLRFGQQAYVRGKYLDAKEYFRKAVQADPTSMNAWTYYDMTVVFALAEKVEKNSNLVLPDVSTRQEAAADSSSGAPPAPPEAAPAQKPKGGFKFKIVDDEGC</sequence>
<evidence type="ECO:0000256" key="1">
    <source>
        <dbReference type="PROSITE-ProRule" id="PRU00339"/>
    </source>
</evidence>
<dbReference type="PROSITE" id="PS50005">
    <property type="entry name" value="TPR"/>
    <property type="match status" value="1"/>
</dbReference>
<evidence type="ECO:0000256" key="2">
    <source>
        <dbReference type="SAM" id="MobiDB-lite"/>
    </source>
</evidence>
<dbReference type="InterPro" id="IPR019734">
    <property type="entry name" value="TPR_rpt"/>
</dbReference>
<comment type="caution">
    <text evidence="3">The sequence shown here is derived from an EMBL/GenBank/DDBJ whole genome shotgun (WGS) entry which is preliminary data.</text>
</comment>
<accession>A0A8J6NWI3</accession>
<proteinExistence type="predicted"/>
<dbReference type="InterPro" id="IPR011990">
    <property type="entry name" value="TPR-like_helical_dom_sf"/>
</dbReference>